<keyword evidence="10" id="KW-1185">Reference proteome</keyword>
<feature type="transmembrane region" description="Helical" evidence="8">
    <location>
        <begin position="172"/>
        <end position="194"/>
    </location>
</feature>
<comment type="similarity">
    <text evidence="2">Belongs to the SLC35F solute transporter family.</text>
</comment>
<feature type="transmembrane region" description="Helical" evidence="8">
    <location>
        <begin position="206"/>
        <end position="226"/>
    </location>
</feature>
<evidence type="ECO:0000256" key="8">
    <source>
        <dbReference type="SAM" id="Phobius"/>
    </source>
</evidence>
<gene>
    <name evidence="9" type="ORF">EGW08_013131</name>
</gene>
<dbReference type="PANTHER" id="PTHR14233">
    <property type="entry name" value="DUF914-RELATED"/>
    <property type="match status" value="1"/>
</dbReference>
<keyword evidence="6 8" id="KW-0472">Membrane</keyword>
<evidence type="ECO:0000256" key="6">
    <source>
        <dbReference type="ARBA" id="ARBA00023136"/>
    </source>
</evidence>
<dbReference type="STRING" id="188477.A0A3S1B3N9"/>
<comment type="function">
    <text evidence="7">Putative solute transporter.</text>
</comment>
<dbReference type="EMBL" id="RQTK01000470">
    <property type="protein sequence ID" value="RUS79121.1"/>
    <property type="molecule type" value="Genomic_DNA"/>
</dbReference>
<dbReference type="InterPro" id="IPR052221">
    <property type="entry name" value="SLC35F_Transporter"/>
</dbReference>
<dbReference type="SUPFAM" id="SSF103481">
    <property type="entry name" value="Multidrug resistance efflux transporter EmrE"/>
    <property type="match status" value="1"/>
</dbReference>
<accession>A0A3S1B3N9</accession>
<feature type="transmembrane region" description="Helical" evidence="8">
    <location>
        <begin position="272"/>
        <end position="293"/>
    </location>
</feature>
<sequence>MSTYESLGPTSDESDVESEDYILYGQVKRKAGKSRLMAGVQLLCTRSIVRPLLLGQFLSVLLCGTGVFSGLLQKQNVNLPTAQSFLMYALLCLTHTTRLAYQQGDRNLFRVIFSVDGLKYALIGIIDVEANYLVVKAYAYTSVTSVQILDCFSIAVVMVLSRLFLKTHYQLVHYVGVVIALVGLSGLITADVITGKNGDGEGSSPAVGDILVVFGAMLYGISNVAQEFVVKNYDTSEFLGMLGVFGTLVSGVQMIVVEQDELSKVDFNYKVVLLWMGFTIFLYLIYTCMAYVIQKTSATVTNLSVLSADFYALILGIFIFSYSFHILYLVAFVVVVLGVAVYTCRPTEARPDPSAVNNDSLSISDK</sequence>
<feature type="transmembrane region" description="Helical" evidence="8">
    <location>
        <begin position="108"/>
        <end position="126"/>
    </location>
</feature>
<protein>
    <recommendedName>
        <fullName evidence="11">EamA domain-containing protein</fullName>
    </recommendedName>
</protein>
<comment type="subcellular location">
    <subcellularLocation>
        <location evidence="1">Membrane</location>
        <topology evidence="1">Multi-pass membrane protein</topology>
    </subcellularLocation>
</comment>
<evidence type="ECO:0000256" key="3">
    <source>
        <dbReference type="ARBA" id="ARBA00022448"/>
    </source>
</evidence>
<organism evidence="9 10">
    <name type="scientific">Elysia chlorotica</name>
    <name type="common">Eastern emerald elysia</name>
    <name type="synonym">Sea slug</name>
    <dbReference type="NCBI Taxonomy" id="188477"/>
    <lineage>
        <taxon>Eukaryota</taxon>
        <taxon>Metazoa</taxon>
        <taxon>Spiralia</taxon>
        <taxon>Lophotrochozoa</taxon>
        <taxon>Mollusca</taxon>
        <taxon>Gastropoda</taxon>
        <taxon>Heterobranchia</taxon>
        <taxon>Euthyneura</taxon>
        <taxon>Panpulmonata</taxon>
        <taxon>Sacoglossa</taxon>
        <taxon>Placobranchoidea</taxon>
        <taxon>Plakobranchidae</taxon>
        <taxon>Elysia</taxon>
    </lineage>
</organism>
<proteinExistence type="inferred from homology"/>
<evidence type="ECO:0000313" key="10">
    <source>
        <dbReference type="Proteomes" id="UP000271974"/>
    </source>
</evidence>
<evidence type="ECO:0000256" key="1">
    <source>
        <dbReference type="ARBA" id="ARBA00004141"/>
    </source>
</evidence>
<keyword evidence="5 8" id="KW-1133">Transmembrane helix</keyword>
<comment type="caution">
    <text evidence="9">The sequence shown here is derived from an EMBL/GenBank/DDBJ whole genome shotgun (WGS) entry which is preliminary data.</text>
</comment>
<dbReference type="GO" id="GO:0016020">
    <property type="term" value="C:membrane"/>
    <property type="evidence" value="ECO:0007669"/>
    <property type="project" value="UniProtKB-SubCell"/>
</dbReference>
<feature type="transmembrane region" description="Helical" evidence="8">
    <location>
        <begin position="300"/>
        <end position="320"/>
    </location>
</feature>
<dbReference type="AlphaFoldDB" id="A0A3S1B3N9"/>
<dbReference type="OrthoDB" id="429955at2759"/>
<reference evidence="9 10" key="1">
    <citation type="submission" date="2019-01" db="EMBL/GenBank/DDBJ databases">
        <title>A draft genome assembly of the solar-powered sea slug Elysia chlorotica.</title>
        <authorList>
            <person name="Cai H."/>
            <person name="Li Q."/>
            <person name="Fang X."/>
            <person name="Li J."/>
            <person name="Curtis N.E."/>
            <person name="Altenburger A."/>
            <person name="Shibata T."/>
            <person name="Feng M."/>
            <person name="Maeda T."/>
            <person name="Schwartz J.A."/>
            <person name="Shigenobu S."/>
            <person name="Lundholm N."/>
            <person name="Nishiyama T."/>
            <person name="Yang H."/>
            <person name="Hasebe M."/>
            <person name="Li S."/>
            <person name="Pierce S.K."/>
            <person name="Wang J."/>
        </authorList>
    </citation>
    <scope>NUCLEOTIDE SEQUENCE [LARGE SCALE GENOMIC DNA]</scope>
    <source>
        <strain evidence="9">EC2010</strain>
        <tissue evidence="9">Whole organism of an adult</tissue>
    </source>
</reference>
<keyword evidence="4 8" id="KW-0812">Transmembrane</keyword>
<keyword evidence="3" id="KW-0813">Transport</keyword>
<evidence type="ECO:0000256" key="5">
    <source>
        <dbReference type="ARBA" id="ARBA00022989"/>
    </source>
</evidence>
<evidence type="ECO:0008006" key="11">
    <source>
        <dbReference type="Google" id="ProtNLM"/>
    </source>
</evidence>
<dbReference type="InterPro" id="IPR037185">
    <property type="entry name" value="EmrE-like"/>
</dbReference>
<feature type="transmembrane region" description="Helical" evidence="8">
    <location>
        <begin position="326"/>
        <end position="344"/>
    </location>
</feature>
<evidence type="ECO:0000313" key="9">
    <source>
        <dbReference type="EMBL" id="RUS79121.1"/>
    </source>
</evidence>
<name>A0A3S1B3N9_ELYCH</name>
<feature type="transmembrane region" description="Helical" evidence="8">
    <location>
        <begin position="84"/>
        <end position="101"/>
    </location>
</feature>
<dbReference type="InterPro" id="IPR009262">
    <property type="entry name" value="SLC35_F1/F2/F6"/>
</dbReference>
<evidence type="ECO:0000256" key="4">
    <source>
        <dbReference type="ARBA" id="ARBA00022692"/>
    </source>
</evidence>
<dbReference type="GO" id="GO:0022857">
    <property type="term" value="F:transmembrane transporter activity"/>
    <property type="evidence" value="ECO:0007669"/>
    <property type="project" value="InterPro"/>
</dbReference>
<dbReference type="PANTHER" id="PTHR14233:SF4">
    <property type="entry name" value="SOLUTE CARRIER FAMILY 35 MEMBER F2"/>
    <property type="match status" value="1"/>
</dbReference>
<feature type="transmembrane region" description="Helical" evidence="8">
    <location>
        <begin position="238"/>
        <end position="257"/>
    </location>
</feature>
<dbReference type="Proteomes" id="UP000271974">
    <property type="component" value="Unassembled WGS sequence"/>
</dbReference>
<evidence type="ECO:0000256" key="7">
    <source>
        <dbReference type="ARBA" id="ARBA00037727"/>
    </source>
</evidence>
<feature type="transmembrane region" description="Helical" evidence="8">
    <location>
        <begin position="52"/>
        <end position="72"/>
    </location>
</feature>
<dbReference type="Pfam" id="PF06027">
    <property type="entry name" value="SLC35F"/>
    <property type="match status" value="1"/>
</dbReference>
<feature type="transmembrane region" description="Helical" evidence="8">
    <location>
        <begin position="138"/>
        <end position="160"/>
    </location>
</feature>
<evidence type="ECO:0000256" key="2">
    <source>
        <dbReference type="ARBA" id="ARBA00007863"/>
    </source>
</evidence>